<dbReference type="InterPro" id="IPR030616">
    <property type="entry name" value="Aur-like"/>
</dbReference>
<sequence length="482" mass="55057">MKGWLATREGLLRTQRYFFRLQWGFLTQHLTETSAAIVRYFIHGARIRIGRGGLRVVVELGVLGMAFAEWQGSSTRVLLIAGDSHVFQRWVTCLYRAKNRDIRRWYQLGETLGRGIDGVVRLGISVENGQLVAVKRIALFTMNADVGMKLRFALQEIQMQHKAAKRSSHVAAVLDVFYDDEFCYLVMQYGNKGSLCRLLAVRNGNLGEAFVRIVMIQLGRCLLSLHQSNLIHRDIKCDNVLIAHSRRAPLHVLLCDFGFATVWRPESRNTLSRFCKEPLGTEAYLAPEVLRGEWYGAPVDIFALGVLCHVCLTGTFPFESSSRRRTLRRIERGTLEKLDSAEISEDAKSFTRALLNKDPYKRLTAVALLQHPWLRGRSRYARRNRTSPRATWKRTFHAVSVMLAMQRLARRAPETPGAQQRSAVSFQPQRGRRKSSARAPSTSTSYEPEADSKRTRIRSEVQKSRPQRRGRRRLRTAGHLLP</sequence>
<keyword evidence="4 11" id="KW-0418">Kinase</keyword>
<dbReference type="STRING" id="448386.A0A2V3IZQ0"/>
<evidence type="ECO:0000259" key="10">
    <source>
        <dbReference type="PROSITE" id="PS50011"/>
    </source>
</evidence>
<keyword evidence="1" id="KW-0723">Serine/threonine-protein kinase</keyword>
<evidence type="ECO:0000256" key="7">
    <source>
        <dbReference type="PIRSR" id="PIRSR630616-2"/>
    </source>
</evidence>
<feature type="compositionally biased region" description="Polar residues" evidence="9">
    <location>
        <begin position="417"/>
        <end position="428"/>
    </location>
</feature>
<feature type="binding site" evidence="7">
    <location>
        <position position="135"/>
    </location>
    <ligand>
        <name>ATP</name>
        <dbReference type="ChEBI" id="CHEBI:30616"/>
    </ligand>
</feature>
<comment type="caution">
    <text evidence="11">The sequence shown here is derived from an EMBL/GenBank/DDBJ whole genome shotgun (WGS) entry which is preliminary data.</text>
</comment>
<dbReference type="GO" id="GO:0005524">
    <property type="term" value="F:ATP binding"/>
    <property type="evidence" value="ECO:0007669"/>
    <property type="project" value="UniProtKB-KW"/>
</dbReference>
<proteinExistence type="predicted"/>
<dbReference type="PROSITE" id="PS50011">
    <property type="entry name" value="PROTEIN_KINASE_DOM"/>
    <property type="match status" value="1"/>
</dbReference>
<reference evidence="11 12" key="1">
    <citation type="journal article" date="2018" name="Mol. Biol. Evol.">
        <title>Analysis of the draft genome of the red seaweed Gracilariopsis chorda provides insights into genome size evolution in Rhodophyta.</title>
        <authorList>
            <person name="Lee J."/>
            <person name="Yang E.C."/>
            <person name="Graf L."/>
            <person name="Yang J.H."/>
            <person name="Qiu H."/>
            <person name="Zel Zion U."/>
            <person name="Chan C.X."/>
            <person name="Stephens T.G."/>
            <person name="Weber A.P.M."/>
            <person name="Boo G.H."/>
            <person name="Boo S.M."/>
            <person name="Kim K.M."/>
            <person name="Shin Y."/>
            <person name="Jung M."/>
            <person name="Lee S.J."/>
            <person name="Yim H.S."/>
            <person name="Lee J.H."/>
            <person name="Bhattacharya D."/>
            <person name="Yoon H.S."/>
        </authorList>
    </citation>
    <scope>NUCLEOTIDE SEQUENCE [LARGE SCALE GENOMIC DNA]</scope>
    <source>
        <strain evidence="11 12">SKKU-2015</strain>
        <tissue evidence="11">Whole body</tissue>
    </source>
</reference>
<dbReference type="PANTHER" id="PTHR24350">
    <property type="entry name" value="SERINE/THREONINE-PROTEIN KINASE IAL-RELATED"/>
    <property type="match status" value="1"/>
</dbReference>
<feature type="region of interest" description="Disordered" evidence="9">
    <location>
        <begin position="411"/>
        <end position="482"/>
    </location>
</feature>
<evidence type="ECO:0000256" key="2">
    <source>
        <dbReference type="ARBA" id="ARBA00022679"/>
    </source>
</evidence>
<evidence type="ECO:0000256" key="6">
    <source>
        <dbReference type="PIRSR" id="PIRSR630616-1"/>
    </source>
</evidence>
<protein>
    <submittedName>
        <fullName evidence="11">Serine/threonine-protein kinase Aurora-3</fullName>
    </submittedName>
</protein>
<feature type="domain" description="Protein kinase" evidence="10">
    <location>
        <begin position="106"/>
        <end position="374"/>
    </location>
</feature>
<evidence type="ECO:0000256" key="5">
    <source>
        <dbReference type="ARBA" id="ARBA00022840"/>
    </source>
</evidence>
<evidence type="ECO:0000256" key="9">
    <source>
        <dbReference type="SAM" id="MobiDB-lite"/>
    </source>
</evidence>
<evidence type="ECO:0000256" key="3">
    <source>
        <dbReference type="ARBA" id="ARBA00022741"/>
    </source>
</evidence>
<keyword evidence="3 7" id="KW-0547">Nucleotide-binding</keyword>
<feature type="binding site" evidence="7">
    <location>
        <position position="256"/>
    </location>
    <ligand>
        <name>ATP</name>
        <dbReference type="ChEBI" id="CHEBI:30616"/>
    </ligand>
</feature>
<accession>A0A2V3IZQ0</accession>
<evidence type="ECO:0000256" key="4">
    <source>
        <dbReference type="ARBA" id="ARBA00022777"/>
    </source>
</evidence>
<name>A0A2V3IZQ0_9FLOR</name>
<evidence type="ECO:0000313" key="11">
    <source>
        <dbReference type="EMBL" id="PXF47624.1"/>
    </source>
</evidence>
<dbReference type="EMBL" id="NBIV01000022">
    <property type="protein sequence ID" value="PXF47624.1"/>
    <property type="molecule type" value="Genomic_DNA"/>
</dbReference>
<dbReference type="InterPro" id="IPR011009">
    <property type="entry name" value="Kinase-like_dom_sf"/>
</dbReference>
<dbReference type="PROSITE" id="PS00108">
    <property type="entry name" value="PROTEIN_KINASE_ST"/>
    <property type="match status" value="1"/>
</dbReference>
<evidence type="ECO:0000256" key="8">
    <source>
        <dbReference type="PIRSR" id="PIRSR630616-3"/>
    </source>
</evidence>
<evidence type="ECO:0000313" key="12">
    <source>
        <dbReference type="Proteomes" id="UP000247409"/>
    </source>
</evidence>
<dbReference type="InterPro" id="IPR008271">
    <property type="entry name" value="Ser/Thr_kinase_AS"/>
</dbReference>
<keyword evidence="2" id="KW-0808">Transferase</keyword>
<dbReference type="AlphaFoldDB" id="A0A2V3IZQ0"/>
<feature type="active site" description="Proton acceptor" evidence="6">
    <location>
        <position position="234"/>
    </location>
</feature>
<gene>
    <name evidence="11" type="ORF">BWQ96_02603</name>
</gene>
<keyword evidence="5 7" id="KW-0067">ATP-binding</keyword>
<dbReference type="SMART" id="SM00220">
    <property type="entry name" value="S_TKc"/>
    <property type="match status" value="1"/>
</dbReference>
<feature type="compositionally biased region" description="Basic and acidic residues" evidence="9">
    <location>
        <begin position="450"/>
        <end position="463"/>
    </location>
</feature>
<dbReference type="Gene3D" id="1.10.510.10">
    <property type="entry name" value="Transferase(Phosphotransferase) domain 1"/>
    <property type="match status" value="1"/>
</dbReference>
<dbReference type="GO" id="GO:0004674">
    <property type="term" value="F:protein serine/threonine kinase activity"/>
    <property type="evidence" value="ECO:0007669"/>
    <property type="project" value="UniProtKB-KW"/>
</dbReference>
<feature type="compositionally biased region" description="Basic residues" evidence="9">
    <location>
        <begin position="465"/>
        <end position="476"/>
    </location>
</feature>
<evidence type="ECO:0000256" key="1">
    <source>
        <dbReference type="ARBA" id="ARBA00022527"/>
    </source>
</evidence>
<organism evidence="11 12">
    <name type="scientific">Gracilariopsis chorda</name>
    <dbReference type="NCBI Taxonomy" id="448386"/>
    <lineage>
        <taxon>Eukaryota</taxon>
        <taxon>Rhodophyta</taxon>
        <taxon>Florideophyceae</taxon>
        <taxon>Rhodymeniophycidae</taxon>
        <taxon>Gracilariales</taxon>
        <taxon>Gracilariaceae</taxon>
        <taxon>Gracilariopsis</taxon>
    </lineage>
</organism>
<feature type="cross-link" description="Glycyl lysine isopeptide (Lys-Gly) (interchain with G-Cter in SUMO2)" evidence="8">
    <location>
        <position position="236"/>
    </location>
</feature>
<keyword evidence="12" id="KW-1185">Reference proteome</keyword>
<dbReference type="Pfam" id="PF00069">
    <property type="entry name" value="Pkinase"/>
    <property type="match status" value="1"/>
</dbReference>
<dbReference type="OrthoDB" id="541276at2759"/>
<dbReference type="InterPro" id="IPR000719">
    <property type="entry name" value="Prot_kinase_dom"/>
</dbReference>
<dbReference type="Proteomes" id="UP000247409">
    <property type="component" value="Unassembled WGS sequence"/>
</dbReference>
<dbReference type="SUPFAM" id="SSF56112">
    <property type="entry name" value="Protein kinase-like (PK-like)"/>
    <property type="match status" value="1"/>
</dbReference>